<evidence type="ECO:0000313" key="3">
    <source>
        <dbReference type="Proteomes" id="UP000295357"/>
    </source>
</evidence>
<keyword evidence="3" id="KW-1185">Reference proteome</keyword>
<evidence type="ECO:0000313" key="2">
    <source>
        <dbReference type="EMBL" id="TDP04507.1"/>
    </source>
</evidence>
<comment type="caution">
    <text evidence="2">The sequence shown here is derived from an EMBL/GenBank/DDBJ whole genome shotgun (WGS) entry which is preliminary data.</text>
</comment>
<sequence length="100" mass="11695">MRSNPGYRKWDVDGPLLWGYFFTDPSSKKLQAAADHLSSNGYRFVKIFPTEDRSTFFLHVEKIEHHTPDSLHQRNLEFYKLASRFRLQSYDGMDVGPAAR</sequence>
<name>A0A4R6MRE5_9BURK</name>
<dbReference type="EMBL" id="SNXE01000016">
    <property type="protein sequence ID" value="TDP04507.1"/>
    <property type="molecule type" value="Genomic_DNA"/>
</dbReference>
<dbReference type="Pfam" id="PF06877">
    <property type="entry name" value="RraB"/>
    <property type="match status" value="1"/>
</dbReference>
<organism evidence="2 3">
    <name type="scientific">Roseateles asaccharophilus</name>
    <dbReference type="NCBI Taxonomy" id="582607"/>
    <lineage>
        <taxon>Bacteria</taxon>
        <taxon>Pseudomonadati</taxon>
        <taxon>Pseudomonadota</taxon>
        <taxon>Betaproteobacteria</taxon>
        <taxon>Burkholderiales</taxon>
        <taxon>Sphaerotilaceae</taxon>
        <taxon>Roseateles</taxon>
    </lineage>
</organism>
<protein>
    <submittedName>
        <fullName evidence="2">Regulator of ribonuclease activity B</fullName>
    </submittedName>
</protein>
<evidence type="ECO:0000259" key="1">
    <source>
        <dbReference type="Pfam" id="PF06877"/>
    </source>
</evidence>
<reference evidence="2 3" key="1">
    <citation type="submission" date="2019-03" db="EMBL/GenBank/DDBJ databases">
        <title>Genomic Encyclopedia of Type Strains, Phase IV (KMG-IV): sequencing the most valuable type-strain genomes for metagenomic binning, comparative biology and taxonomic classification.</title>
        <authorList>
            <person name="Goeker M."/>
        </authorList>
    </citation>
    <scope>NUCLEOTIDE SEQUENCE [LARGE SCALE GENOMIC DNA]</scope>
    <source>
        <strain evidence="2 3">DSM 25082</strain>
    </source>
</reference>
<dbReference type="Gene3D" id="3.30.70.970">
    <property type="entry name" value="RraB-like"/>
    <property type="match status" value="1"/>
</dbReference>
<dbReference type="AlphaFoldDB" id="A0A4R6MRE5"/>
<feature type="domain" description="Regulator of ribonuclease activity B" evidence="1">
    <location>
        <begin position="11"/>
        <end position="95"/>
    </location>
</feature>
<dbReference type="InterPro" id="IPR009671">
    <property type="entry name" value="RraB_dom"/>
</dbReference>
<proteinExistence type="predicted"/>
<dbReference type="Proteomes" id="UP000295357">
    <property type="component" value="Unassembled WGS sequence"/>
</dbReference>
<gene>
    <name evidence="2" type="ORF">DFR39_1163</name>
</gene>
<dbReference type="InterPro" id="IPR036701">
    <property type="entry name" value="RraB-like_sf"/>
</dbReference>
<accession>A0A4R6MRE5</accession>